<dbReference type="Proteomes" id="UP001066276">
    <property type="component" value="Chromosome 4_1"/>
</dbReference>
<sequence length="95" mass="10535">MEEPSTSQGADSFLQIYGLEEKALDYDEWEEAEEGEIVQEVGRNEDKAGERHVPGVKNDIADALSRSQWLKFRGLAPGADVQKTAVSQALWELGI</sequence>
<name>A0AAV7T1X5_PLEWA</name>
<organism evidence="1 2">
    <name type="scientific">Pleurodeles waltl</name>
    <name type="common">Iberian ribbed newt</name>
    <dbReference type="NCBI Taxonomy" id="8319"/>
    <lineage>
        <taxon>Eukaryota</taxon>
        <taxon>Metazoa</taxon>
        <taxon>Chordata</taxon>
        <taxon>Craniata</taxon>
        <taxon>Vertebrata</taxon>
        <taxon>Euteleostomi</taxon>
        <taxon>Amphibia</taxon>
        <taxon>Batrachia</taxon>
        <taxon>Caudata</taxon>
        <taxon>Salamandroidea</taxon>
        <taxon>Salamandridae</taxon>
        <taxon>Pleurodelinae</taxon>
        <taxon>Pleurodeles</taxon>
    </lineage>
</organism>
<evidence type="ECO:0000313" key="2">
    <source>
        <dbReference type="Proteomes" id="UP001066276"/>
    </source>
</evidence>
<dbReference type="AlphaFoldDB" id="A0AAV7T1X5"/>
<accession>A0AAV7T1X5</accession>
<keyword evidence="2" id="KW-1185">Reference proteome</keyword>
<proteinExistence type="predicted"/>
<reference evidence="1" key="1">
    <citation type="journal article" date="2022" name="bioRxiv">
        <title>Sequencing and chromosome-scale assembly of the giantPleurodeles waltlgenome.</title>
        <authorList>
            <person name="Brown T."/>
            <person name="Elewa A."/>
            <person name="Iarovenko S."/>
            <person name="Subramanian E."/>
            <person name="Araus A.J."/>
            <person name="Petzold A."/>
            <person name="Susuki M."/>
            <person name="Suzuki K.-i.T."/>
            <person name="Hayashi T."/>
            <person name="Toyoda A."/>
            <person name="Oliveira C."/>
            <person name="Osipova E."/>
            <person name="Leigh N.D."/>
            <person name="Simon A."/>
            <person name="Yun M.H."/>
        </authorList>
    </citation>
    <scope>NUCLEOTIDE SEQUENCE</scope>
    <source>
        <strain evidence="1">20211129_DDA</strain>
        <tissue evidence="1">Liver</tissue>
    </source>
</reference>
<gene>
    <name evidence="1" type="ORF">NDU88_002282</name>
</gene>
<comment type="caution">
    <text evidence="1">The sequence shown here is derived from an EMBL/GenBank/DDBJ whole genome shotgun (WGS) entry which is preliminary data.</text>
</comment>
<evidence type="ECO:0000313" key="1">
    <source>
        <dbReference type="EMBL" id="KAJ1170405.1"/>
    </source>
</evidence>
<protein>
    <submittedName>
        <fullName evidence="1">Uncharacterized protein</fullName>
    </submittedName>
</protein>
<dbReference type="EMBL" id="JANPWB010000007">
    <property type="protein sequence ID" value="KAJ1170405.1"/>
    <property type="molecule type" value="Genomic_DNA"/>
</dbReference>